<proteinExistence type="predicted"/>
<organism evidence="1">
    <name type="scientific">marine sediment metagenome</name>
    <dbReference type="NCBI Taxonomy" id="412755"/>
    <lineage>
        <taxon>unclassified sequences</taxon>
        <taxon>metagenomes</taxon>
        <taxon>ecological metagenomes</taxon>
    </lineage>
</organism>
<dbReference type="EMBL" id="LAZR01028992">
    <property type="protein sequence ID" value="KKL60903.1"/>
    <property type="molecule type" value="Genomic_DNA"/>
</dbReference>
<name>A0A0F9DGT1_9ZZZZ</name>
<evidence type="ECO:0000313" key="1">
    <source>
        <dbReference type="EMBL" id="KKL60903.1"/>
    </source>
</evidence>
<protein>
    <submittedName>
        <fullName evidence="1">Uncharacterized protein</fullName>
    </submittedName>
</protein>
<feature type="non-terminal residue" evidence="1">
    <location>
        <position position="1"/>
    </location>
</feature>
<dbReference type="AlphaFoldDB" id="A0A0F9DGT1"/>
<accession>A0A0F9DGT1</accession>
<gene>
    <name evidence="1" type="ORF">LCGC14_2200700</name>
</gene>
<comment type="caution">
    <text evidence="1">The sequence shown here is derived from an EMBL/GenBank/DDBJ whole genome shotgun (WGS) entry which is preliminary data.</text>
</comment>
<reference evidence="1" key="1">
    <citation type="journal article" date="2015" name="Nature">
        <title>Complex archaea that bridge the gap between prokaryotes and eukaryotes.</title>
        <authorList>
            <person name="Spang A."/>
            <person name="Saw J.H."/>
            <person name="Jorgensen S.L."/>
            <person name="Zaremba-Niedzwiedzka K."/>
            <person name="Martijn J."/>
            <person name="Lind A.E."/>
            <person name="van Eijk R."/>
            <person name="Schleper C."/>
            <person name="Guy L."/>
            <person name="Ettema T.J."/>
        </authorList>
    </citation>
    <scope>NUCLEOTIDE SEQUENCE</scope>
</reference>
<sequence>KVTEIKAGFDADDYIVFDVKIQP</sequence>